<name>A0A5J4X2J6_9EUKA</name>
<sequence length="76" mass="8856">MIQTEEADFEEIAECALQHRLAAEQRAADRNAAKEQADAQNFELDRRCNLPTLYDKNTRRLRTKKKKLIAGNYVYV</sequence>
<protein>
    <submittedName>
        <fullName evidence="1">Uncharacterized protein</fullName>
    </submittedName>
</protein>
<evidence type="ECO:0000313" key="1">
    <source>
        <dbReference type="EMBL" id="KAA6401243.1"/>
    </source>
</evidence>
<dbReference type="Proteomes" id="UP000324800">
    <property type="component" value="Unassembled WGS sequence"/>
</dbReference>
<reference evidence="1 2" key="1">
    <citation type="submission" date="2019-03" db="EMBL/GenBank/DDBJ databases">
        <title>Single cell metagenomics reveals metabolic interactions within the superorganism composed of flagellate Streblomastix strix and complex community of Bacteroidetes bacteria on its surface.</title>
        <authorList>
            <person name="Treitli S.C."/>
            <person name="Kolisko M."/>
            <person name="Husnik F."/>
            <person name="Keeling P."/>
            <person name="Hampl V."/>
        </authorList>
    </citation>
    <scope>NUCLEOTIDE SEQUENCE [LARGE SCALE GENOMIC DNA]</scope>
    <source>
        <strain evidence="1">ST1C</strain>
    </source>
</reference>
<gene>
    <name evidence="1" type="ORF">EZS28_003225</name>
</gene>
<comment type="caution">
    <text evidence="1">The sequence shown here is derived from an EMBL/GenBank/DDBJ whole genome shotgun (WGS) entry which is preliminary data.</text>
</comment>
<proteinExistence type="predicted"/>
<dbReference type="AlphaFoldDB" id="A0A5J4X2J6"/>
<dbReference type="EMBL" id="SNRW01000421">
    <property type="protein sequence ID" value="KAA6401243.1"/>
    <property type="molecule type" value="Genomic_DNA"/>
</dbReference>
<evidence type="ECO:0000313" key="2">
    <source>
        <dbReference type="Proteomes" id="UP000324800"/>
    </source>
</evidence>
<organism evidence="1 2">
    <name type="scientific">Streblomastix strix</name>
    <dbReference type="NCBI Taxonomy" id="222440"/>
    <lineage>
        <taxon>Eukaryota</taxon>
        <taxon>Metamonada</taxon>
        <taxon>Preaxostyla</taxon>
        <taxon>Oxymonadida</taxon>
        <taxon>Streblomastigidae</taxon>
        <taxon>Streblomastix</taxon>
    </lineage>
</organism>
<accession>A0A5J4X2J6</accession>